<reference evidence="2" key="1">
    <citation type="submission" date="2020-06" db="EMBL/GenBank/DDBJ databases">
        <authorList>
            <person name="Li T."/>
            <person name="Hu X."/>
            <person name="Zhang T."/>
            <person name="Song X."/>
            <person name="Zhang H."/>
            <person name="Dai N."/>
            <person name="Sheng W."/>
            <person name="Hou X."/>
            <person name="Wei L."/>
        </authorList>
    </citation>
    <scope>NUCLEOTIDE SEQUENCE</scope>
    <source>
        <strain evidence="2">KEN1</strain>
        <tissue evidence="2">Leaf</tissue>
    </source>
</reference>
<protein>
    <submittedName>
        <fullName evidence="2">Uncharacterized protein</fullName>
    </submittedName>
</protein>
<comment type="caution">
    <text evidence="2">The sequence shown here is derived from an EMBL/GenBank/DDBJ whole genome shotgun (WGS) entry which is preliminary data.</text>
</comment>
<dbReference type="AlphaFoldDB" id="A0AAW2WWS3"/>
<dbReference type="EMBL" id="JACGWN010000006">
    <property type="protein sequence ID" value="KAL0445893.1"/>
    <property type="molecule type" value="Genomic_DNA"/>
</dbReference>
<sequence>MVNSDNGGDNGPYKGNFSLSTIAGSAIPPPESTIGVASSPTPDPTLEATNSPTPTLALDQTAGHVAMNLLFYE</sequence>
<feature type="region of interest" description="Disordered" evidence="1">
    <location>
        <begin position="1"/>
        <end position="56"/>
    </location>
</feature>
<evidence type="ECO:0000256" key="1">
    <source>
        <dbReference type="SAM" id="MobiDB-lite"/>
    </source>
</evidence>
<accession>A0AAW2WWS3</accession>
<proteinExistence type="predicted"/>
<gene>
    <name evidence="2" type="ORF">Slati_1717200</name>
</gene>
<reference evidence="2" key="2">
    <citation type="journal article" date="2024" name="Plant">
        <title>Genomic evolution and insights into agronomic trait innovations of Sesamum species.</title>
        <authorList>
            <person name="Miao H."/>
            <person name="Wang L."/>
            <person name="Qu L."/>
            <person name="Liu H."/>
            <person name="Sun Y."/>
            <person name="Le M."/>
            <person name="Wang Q."/>
            <person name="Wei S."/>
            <person name="Zheng Y."/>
            <person name="Lin W."/>
            <person name="Duan Y."/>
            <person name="Cao H."/>
            <person name="Xiong S."/>
            <person name="Wang X."/>
            <person name="Wei L."/>
            <person name="Li C."/>
            <person name="Ma Q."/>
            <person name="Ju M."/>
            <person name="Zhao R."/>
            <person name="Li G."/>
            <person name="Mu C."/>
            <person name="Tian Q."/>
            <person name="Mei H."/>
            <person name="Zhang T."/>
            <person name="Gao T."/>
            <person name="Zhang H."/>
        </authorList>
    </citation>
    <scope>NUCLEOTIDE SEQUENCE</scope>
    <source>
        <strain evidence="2">KEN1</strain>
    </source>
</reference>
<evidence type="ECO:0000313" key="2">
    <source>
        <dbReference type="EMBL" id="KAL0445893.1"/>
    </source>
</evidence>
<name>A0AAW2WWS3_9LAMI</name>
<organism evidence="2">
    <name type="scientific">Sesamum latifolium</name>
    <dbReference type="NCBI Taxonomy" id="2727402"/>
    <lineage>
        <taxon>Eukaryota</taxon>
        <taxon>Viridiplantae</taxon>
        <taxon>Streptophyta</taxon>
        <taxon>Embryophyta</taxon>
        <taxon>Tracheophyta</taxon>
        <taxon>Spermatophyta</taxon>
        <taxon>Magnoliopsida</taxon>
        <taxon>eudicotyledons</taxon>
        <taxon>Gunneridae</taxon>
        <taxon>Pentapetalae</taxon>
        <taxon>asterids</taxon>
        <taxon>lamiids</taxon>
        <taxon>Lamiales</taxon>
        <taxon>Pedaliaceae</taxon>
        <taxon>Sesamum</taxon>
    </lineage>
</organism>